<evidence type="ECO:0008006" key="3">
    <source>
        <dbReference type="Google" id="ProtNLM"/>
    </source>
</evidence>
<reference evidence="1 2" key="1">
    <citation type="submission" date="2020-10" db="EMBL/GenBank/DDBJ databases">
        <authorList>
            <person name="Castelo-Branco R."/>
            <person name="Eusebio N."/>
            <person name="Adriana R."/>
            <person name="Vieira A."/>
            <person name="Brugerolle De Fraissinette N."/>
            <person name="Rezende De Castro R."/>
            <person name="Schneider M.P."/>
            <person name="Vasconcelos V."/>
            <person name="Leao P.N."/>
        </authorList>
    </citation>
    <scope>NUCLEOTIDE SEQUENCE [LARGE SCALE GENOMIC DNA]</scope>
    <source>
        <strain evidence="1 2">LEGE 03274</strain>
    </source>
</reference>
<evidence type="ECO:0000313" key="1">
    <source>
        <dbReference type="EMBL" id="MBE9222808.1"/>
    </source>
</evidence>
<proteinExistence type="predicted"/>
<accession>A0ABR9V4K1</accession>
<name>A0ABR9V4K1_9CHRO</name>
<dbReference type="Pfam" id="PF14072">
    <property type="entry name" value="DndB"/>
    <property type="match status" value="1"/>
</dbReference>
<keyword evidence="2" id="KW-1185">Reference proteome</keyword>
<comment type="caution">
    <text evidence="1">The sequence shown here is derived from an EMBL/GenBank/DDBJ whole genome shotgun (WGS) entry which is preliminary data.</text>
</comment>
<sequence length="786" mass="90328">MNLNFGVQKQDVYGTYGEFTIESENKHITAQYLLTKMKPGVENSWENSLADQMVPWREIFKIDELTFDELLQRDLDDSRVANDLIPYLLGESGSNARFFPPILAVLAPKRIDKSGILPYYPPLTHQNDTSMSFGNLFEFEKHTLNGQLTPLGVLKYNQKQSALIIVDGQHRAMAILALHRTINQKWGDNKYASYYNHLQVNQQQIKNLELPVCIVFFPDLYEGNQALQTQGIDLKSVSREIFVVVNKNAKRISPSRELLLDDEDLAARMMRNTLSQLKDRGEDNSSVARIYSFAFGDSLSDADTRKSEVVTGQLEYCTAVALHKIHCAISFGMKDAFNLDESVKDITDKRRVKNKERCEDLLKGTELEQKWNYYDRFSGKYHPLQQVQLAVNLLGNLTDVVLLPLFDQFTPFAVYNQAMREVYQQLQTPLLRTEEIHIKSFNLLFEGSAVQAIFEDHIHRLKDKINKYQEEGKPISDYLHNQLKDAKNTLKAVETWEDKIKLNTACKLFSIECDRFLDNNSENEKKELLAKAKSILDAISTQAFQLGYPMTIHSIVELMIENNQSTSYEERLRITKFISQLYLKALNKYFSSSSDSLHHTLTGLINESRINVFNPSELGLRGLLHLHLKELNESQWIFFRYAILEMVHCKYSYQGLLEELNSPDSQDLAQKYLKILPSIIDSILNLRKEFINKGIDSSIKSKEFNNQLELQKAQLKGQGLLDEDIEKHVATIIKTKQIDVEKLAKENIKASLGELADKNKILFRLTTNHNKTEYNSGFATGIDEFL</sequence>
<gene>
    <name evidence="1" type="ORF">IQ215_08875</name>
</gene>
<dbReference type="EMBL" id="JADEWC010000017">
    <property type="protein sequence ID" value="MBE9222808.1"/>
    <property type="molecule type" value="Genomic_DNA"/>
</dbReference>
<dbReference type="RefSeq" id="WP_193800956.1">
    <property type="nucleotide sequence ID" value="NZ_JADEWC010000017.1"/>
</dbReference>
<evidence type="ECO:0000313" key="2">
    <source>
        <dbReference type="Proteomes" id="UP000654604"/>
    </source>
</evidence>
<dbReference type="InterPro" id="IPR017642">
    <property type="entry name" value="DNA_S_mod_DndB"/>
</dbReference>
<protein>
    <recommendedName>
        <fullName evidence="3">DGQHR domain-containing protein</fullName>
    </recommendedName>
</protein>
<organism evidence="1 2">
    <name type="scientific">Cyanobacterium stanieri LEGE 03274</name>
    <dbReference type="NCBI Taxonomy" id="1828756"/>
    <lineage>
        <taxon>Bacteria</taxon>
        <taxon>Bacillati</taxon>
        <taxon>Cyanobacteriota</taxon>
        <taxon>Cyanophyceae</taxon>
        <taxon>Oscillatoriophycideae</taxon>
        <taxon>Chroococcales</taxon>
        <taxon>Geminocystaceae</taxon>
        <taxon>Cyanobacterium</taxon>
    </lineage>
</organism>
<dbReference type="Proteomes" id="UP000654604">
    <property type="component" value="Unassembled WGS sequence"/>
</dbReference>